<organism evidence="2 3">
    <name type="scientific">Melipona bicolor</name>
    <dbReference type="NCBI Taxonomy" id="60889"/>
    <lineage>
        <taxon>Eukaryota</taxon>
        <taxon>Metazoa</taxon>
        <taxon>Ecdysozoa</taxon>
        <taxon>Arthropoda</taxon>
        <taxon>Hexapoda</taxon>
        <taxon>Insecta</taxon>
        <taxon>Pterygota</taxon>
        <taxon>Neoptera</taxon>
        <taxon>Endopterygota</taxon>
        <taxon>Hymenoptera</taxon>
        <taxon>Apocrita</taxon>
        <taxon>Aculeata</taxon>
        <taxon>Apoidea</taxon>
        <taxon>Anthophila</taxon>
        <taxon>Apidae</taxon>
        <taxon>Melipona</taxon>
    </lineage>
</organism>
<proteinExistence type="predicted"/>
<keyword evidence="3" id="KW-1185">Reference proteome</keyword>
<evidence type="ECO:0000256" key="1">
    <source>
        <dbReference type="SAM" id="MobiDB-lite"/>
    </source>
</evidence>
<protein>
    <submittedName>
        <fullName evidence="2">Uncharacterized protein</fullName>
    </submittedName>
</protein>
<feature type="non-terminal residue" evidence="2">
    <location>
        <position position="1"/>
    </location>
</feature>
<gene>
    <name evidence="2" type="ORF">K0M31_017583</name>
</gene>
<evidence type="ECO:0000313" key="3">
    <source>
        <dbReference type="Proteomes" id="UP001177670"/>
    </source>
</evidence>
<dbReference type="AlphaFoldDB" id="A0AA40G552"/>
<reference evidence="2" key="1">
    <citation type="submission" date="2021-10" db="EMBL/GenBank/DDBJ databases">
        <title>Melipona bicolor Genome sequencing and assembly.</title>
        <authorList>
            <person name="Araujo N.S."/>
            <person name="Arias M.C."/>
        </authorList>
    </citation>
    <scope>NUCLEOTIDE SEQUENCE</scope>
    <source>
        <strain evidence="2">USP_2M_L1-L4_2017</strain>
        <tissue evidence="2">Whole body</tissue>
    </source>
</reference>
<accession>A0AA40G552</accession>
<name>A0AA40G552_9HYME</name>
<feature type="region of interest" description="Disordered" evidence="1">
    <location>
        <begin position="46"/>
        <end position="89"/>
    </location>
</feature>
<comment type="caution">
    <text evidence="2">The sequence shown here is derived from an EMBL/GenBank/DDBJ whole genome shotgun (WGS) entry which is preliminary data.</text>
</comment>
<dbReference type="Proteomes" id="UP001177670">
    <property type="component" value="Unassembled WGS sequence"/>
</dbReference>
<dbReference type="EMBL" id="JAHYIQ010000006">
    <property type="protein sequence ID" value="KAK1131296.1"/>
    <property type="molecule type" value="Genomic_DNA"/>
</dbReference>
<evidence type="ECO:0000313" key="2">
    <source>
        <dbReference type="EMBL" id="KAK1131296.1"/>
    </source>
</evidence>
<sequence>NFHRAFSLRLDANAAIKAARKGIMYDVRRRTSRVTTWAYRLAPAAQATQFQDEEEKEEKDEGEKLFLRPSSSPPSIHLARPGHRNEKDTRARACIESSLSRVGTKREVGINWEGSLREETNTPRHQARAGPFRKPVLDSPLDPPSFLSTAPGSRSILDELSGLAFAQKNEITSERRAYTPSPREFFLFFFFFFFH</sequence>